<evidence type="ECO:0000313" key="3">
    <source>
        <dbReference type="EMBL" id="PYE19301.1"/>
    </source>
</evidence>
<reference evidence="3 4" key="1">
    <citation type="submission" date="2018-06" db="EMBL/GenBank/DDBJ databases">
        <title>Genomic Encyclopedia of Type Strains, Phase IV (KMG-IV): sequencing the most valuable type-strain genomes for metagenomic binning, comparative biology and taxonomic classification.</title>
        <authorList>
            <person name="Goeker M."/>
        </authorList>
    </citation>
    <scope>NUCLEOTIDE SEQUENCE [LARGE SCALE GENOMIC DNA]</scope>
    <source>
        <strain evidence="3 4">DSM 45521</strain>
    </source>
</reference>
<keyword evidence="4" id="KW-1185">Reference proteome</keyword>
<dbReference type="InterPro" id="IPR012171">
    <property type="entry name" value="Fatty_acid_desaturase"/>
</dbReference>
<protein>
    <submittedName>
        <fullName evidence="3">Fatty acid desaturase</fullName>
    </submittedName>
</protein>
<comment type="caution">
    <text evidence="3">The sequence shown here is derived from an EMBL/GenBank/DDBJ whole genome shotgun (WGS) entry which is preliminary data.</text>
</comment>
<dbReference type="EMBL" id="QJSP01000003">
    <property type="protein sequence ID" value="PYE19301.1"/>
    <property type="molecule type" value="Genomic_DNA"/>
</dbReference>
<dbReference type="AlphaFoldDB" id="A0A318RNY6"/>
<feature type="transmembrane region" description="Helical" evidence="1">
    <location>
        <begin position="38"/>
        <end position="60"/>
    </location>
</feature>
<organism evidence="3 4">
    <name type="scientific">Williamsia limnetica</name>
    <dbReference type="NCBI Taxonomy" id="882452"/>
    <lineage>
        <taxon>Bacteria</taxon>
        <taxon>Bacillati</taxon>
        <taxon>Actinomycetota</taxon>
        <taxon>Actinomycetes</taxon>
        <taxon>Mycobacteriales</taxon>
        <taxon>Nocardiaceae</taxon>
        <taxon>Williamsia</taxon>
    </lineage>
</organism>
<dbReference type="PANTHER" id="PTHR19353">
    <property type="entry name" value="FATTY ACID DESATURASE 2"/>
    <property type="match status" value="1"/>
</dbReference>
<accession>A0A318RNY6</accession>
<dbReference type="GO" id="GO:0008610">
    <property type="term" value="P:lipid biosynthetic process"/>
    <property type="evidence" value="ECO:0007669"/>
    <property type="project" value="UniProtKB-ARBA"/>
</dbReference>
<feature type="transmembrane region" description="Helical" evidence="1">
    <location>
        <begin position="66"/>
        <end position="85"/>
    </location>
</feature>
<feature type="domain" description="Fatty acid desaturase" evidence="2">
    <location>
        <begin position="64"/>
        <end position="323"/>
    </location>
</feature>
<dbReference type="PANTHER" id="PTHR19353:SF19">
    <property type="entry name" value="DELTA(5) FATTY ACID DESATURASE C-RELATED"/>
    <property type="match status" value="1"/>
</dbReference>
<keyword evidence="1" id="KW-0472">Membrane</keyword>
<evidence type="ECO:0000259" key="2">
    <source>
        <dbReference type="Pfam" id="PF00487"/>
    </source>
</evidence>
<evidence type="ECO:0000256" key="1">
    <source>
        <dbReference type="SAM" id="Phobius"/>
    </source>
</evidence>
<keyword evidence="1" id="KW-1133">Transmembrane helix</keyword>
<dbReference type="Pfam" id="PF00487">
    <property type="entry name" value="FA_desaturase"/>
    <property type="match status" value="1"/>
</dbReference>
<dbReference type="GO" id="GO:0016717">
    <property type="term" value="F:oxidoreductase activity, acting on paired donors, with oxidation of a pair of donors resulting in the reduction of molecular oxygen to two molecules of water"/>
    <property type="evidence" value="ECO:0007669"/>
    <property type="project" value="TreeGrafter"/>
</dbReference>
<proteinExistence type="predicted"/>
<dbReference type="CDD" id="cd03506">
    <property type="entry name" value="Delta6-FADS-like"/>
    <property type="match status" value="1"/>
</dbReference>
<name>A0A318RNY6_WILLI</name>
<keyword evidence="1" id="KW-0812">Transmembrane</keyword>
<dbReference type="InterPro" id="IPR005804">
    <property type="entry name" value="FA_desaturase_dom"/>
</dbReference>
<dbReference type="Proteomes" id="UP000247591">
    <property type="component" value="Unassembled WGS sequence"/>
</dbReference>
<dbReference type="PIRSF" id="PIRSF015921">
    <property type="entry name" value="FA_sphinglp_des"/>
    <property type="match status" value="1"/>
</dbReference>
<dbReference type="GO" id="GO:0016020">
    <property type="term" value="C:membrane"/>
    <property type="evidence" value="ECO:0007669"/>
    <property type="project" value="TreeGrafter"/>
</dbReference>
<feature type="transmembrane region" description="Helical" evidence="1">
    <location>
        <begin position="202"/>
        <end position="220"/>
    </location>
</feature>
<evidence type="ECO:0000313" key="4">
    <source>
        <dbReference type="Proteomes" id="UP000247591"/>
    </source>
</evidence>
<sequence length="357" mass="39647">MGCTPYCSGMDTTRNDQVRLYADLISEVKALGLLERRVGWYAGRLALLLGAFLATFGVVFALGSSWWQIAIAPVFGILFTQTAFLSHDSAHKQVFASGKANEWAARLIGNLIVGLGYGWWQGKHSKHHANPNKIGKDGDIATGALMFVPEDFEDTGGLKGWIRAHQGWLFFPMLTLEGVNLHFESLKVLFDGSRPSRRRLELALLSIRLIGFPVIVFSAMGWGVGAVFLVVQSVVFGLYMGASFAPNHKGMPIVPKDVRVNFFERQVRTSRNVRGGRAMDWAMGGLNLQIEHHLFPSMPSASLRQARPLVRRYCLENDIPYTEAGLVESYGIVIKYLNRVGMGYADPFECPFVAAYR</sequence>
<gene>
    <name evidence="3" type="ORF">DFR67_103213</name>
</gene>